<organism evidence="3 4">
    <name type="scientific">Litorihabitans aurantiacus</name>
    <dbReference type="NCBI Taxonomy" id="1930061"/>
    <lineage>
        <taxon>Bacteria</taxon>
        <taxon>Bacillati</taxon>
        <taxon>Actinomycetota</taxon>
        <taxon>Actinomycetes</taxon>
        <taxon>Micrococcales</taxon>
        <taxon>Beutenbergiaceae</taxon>
        <taxon>Litorihabitans</taxon>
    </lineage>
</organism>
<dbReference type="Proteomes" id="UP001157161">
    <property type="component" value="Unassembled WGS sequence"/>
</dbReference>
<keyword evidence="1" id="KW-0808">Transferase</keyword>
<proteinExistence type="predicted"/>
<dbReference type="GO" id="GO:0000287">
    <property type="term" value="F:magnesium ion binding"/>
    <property type="evidence" value="ECO:0007669"/>
    <property type="project" value="InterPro"/>
</dbReference>
<evidence type="ECO:0000259" key="2">
    <source>
        <dbReference type="Pfam" id="PF01648"/>
    </source>
</evidence>
<keyword evidence="4" id="KW-1185">Reference proteome</keyword>
<sequence length="224" mass="23664">MVDDVDRVAAARRRRPDDARRTLAGRAALRLLVLTRTGRPLADAPELVIERRCEDCDSPHGRPRTAGLSLSTSGSGERVLVAVGPEEACVGVDVETATPAALERSPGLDEFTLHPRERDAVARAADPGRARLQRWVEKEAVLKAAGLGLRLPPHEVLLAPADATTSSHHRSDGQLSWRAVLAAPVAAVARLSVADLPGDGTHHRAVAAVRPHPVEIVGPGALGS</sequence>
<evidence type="ECO:0000313" key="4">
    <source>
        <dbReference type="Proteomes" id="UP001157161"/>
    </source>
</evidence>
<evidence type="ECO:0000313" key="3">
    <source>
        <dbReference type="EMBL" id="GMA31334.1"/>
    </source>
</evidence>
<dbReference type="SUPFAM" id="SSF56214">
    <property type="entry name" value="4'-phosphopantetheinyl transferase"/>
    <property type="match status" value="2"/>
</dbReference>
<dbReference type="AlphaFoldDB" id="A0AA37XBN5"/>
<name>A0AA37XBN5_9MICO</name>
<dbReference type="InterPro" id="IPR008278">
    <property type="entry name" value="4-PPantetheinyl_Trfase_dom"/>
</dbReference>
<comment type="caution">
    <text evidence="3">The sequence shown here is derived from an EMBL/GenBank/DDBJ whole genome shotgun (WGS) entry which is preliminary data.</text>
</comment>
<reference evidence="3" key="2">
    <citation type="submission" date="2023-02" db="EMBL/GenBank/DDBJ databases">
        <authorList>
            <person name="Sun Q."/>
            <person name="Mori K."/>
        </authorList>
    </citation>
    <scope>NUCLEOTIDE SEQUENCE</scope>
    <source>
        <strain evidence="3">NBRC 112290</strain>
    </source>
</reference>
<accession>A0AA37XBN5</accession>
<evidence type="ECO:0000256" key="1">
    <source>
        <dbReference type="ARBA" id="ARBA00022679"/>
    </source>
</evidence>
<dbReference type="EMBL" id="BSUM01000001">
    <property type="protein sequence ID" value="GMA31334.1"/>
    <property type="molecule type" value="Genomic_DNA"/>
</dbReference>
<dbReference type="InterPro" id="IPR037143">
    <property type="entry name" value="4-PPantetheinyl_Trfase_dom_sf"/>
</dbReference>
<protein>
    <recommendedName>
        <fullName evidence="2">4'-phosphopantetheinyl transferase domain-containing protein</fullName>
    </recommendedName>
</protein>
<gene>
    <name evidence="3" type="ORF">GCM10025875_13260</name>
</gene>
<reference evidence="3" key="1">
    <citation type="journal article" date="2014" name="Int. J. Syst. Evol. Microbiol.">
        <title>Complete genome sequence of Corynebacterium casei LMG S-19264T (=DSM 44701T), isolated from a smear-ripened cheese.</title>
        <authorList>
            <consortium name="US DOE Joint Genome Institute (JGI-PGF)"/>
            <person name="Walter F."/>
            <person name="Albersmeier A."/>
            <person name="Kalinowski J."/>
            <person name="Ruckert C."/>
        </authorList>
    </citation>
    <scope>NUCLEOTIDE SEQUENCE</scope>
    <source>
        <strain evidence="3">NBRC 112290</strain>
    </source>
</reference>
<dbReference type="Pfam" id="PF01648">
    <property type="entry name" value="ACPS"/>
    <property type="match status" value="1"/>
</dbReference>
<dbReference type="Gene3D" id="3.90.470.20">
    <property type="entry name" value="4'-phosphopantetheinyl transferase domain"/>
    <property type="match status" value="1"/>
</dbReference>
<feature type="domain" description="4'-phosphopantetheinyl transferase" evidence="2">
    <location>
        <begin position="90"/>
        <end position="180"/>
    </location>
</feature>
<dbReference type="GO" id="GO:0008897">
    <property type="term" value="F:holo-[acyl-carrier-protein] synthase activity"/>
    <property type="evidence" value="ECO:0007669"/>
    <property type="project" value="InterPro"/>
</dbReference>